<dbReference type="Proteomes" id="UP000434957">
    <property type="component" value="Unassembled WGS sequence"/>
</dbReference>
<dbReference type="GO" id="GO:0031418">
    <property type="term" value="F:L-ascorbic acid binding"/>
    <property type="evidence" value="ECO:0007669"/>
    <property type="project" value="InterPro"/>
</dbReference>
<name>A0A6A3P8F9_9STRA</name>
<evidence type="ECO:0000256" key="4">
    <source>
        <dbReference type="ARBA" id="ARBA00023002"/>
    </source>
</evidence>
<feature type="compositionally biased region" description="Basic and acidic residues" evidence="6">
    <location>
        <begin position="1"/>
        <end position="14"/>
    </location>
</feature>
<dbReference type="PANTHER" id="PTHR10869:SF226">
    <property type="entry name" value="PROLYL 4-HYDROXYLASE ALPHA SUBUNIT DOMAIN-CONTAINING PROTEIN"/>
    <property type="match status" value="1"/>
</dbReference>
<evidence type="ECO:0000313" key="11">
    <source>
        <dbReference type="EMBL" id="KAE9358681.1"/>
    </source>
</evidence>
<evidence type="ECO:0000313" key="14">
    <source>
        <dbReference type="Proteomes" id="UP000435112"/>
    </source>
</evidence>
<evidence type="ECO:0000313" key="13">
    <source>
        <dbReference type="Proteomes" id="UP000434957"/>
    </source>
</evidence>
<dbReference type="GO" id="GO:0005783">
    <property type="term" value="C:endoplasmic reticulum"/>
    <property type="evidence" value="ECO:0007669"/>
    <property type="project" value="TreeGrafter"/>
</dbReference>
<reference evidence="12 14" key="1">
    <citation type="submission" date="2018-09" db="EMBL/GenBank/DDBJ databases">
        <title>Genomic investigation of the strawberry pathogen Phytophthora fragariae indicates pathogenicity is determined by transcriptional variation in three key races.</title>
        <authorList>
            <person name="Adams T.M."/>
            <person name="Armitage A.D."/>
            <person name="Sobczyk M.K."/>
            <person name="Bates H.J."/>
            <person name="Dunwell J.M."/>
            <person name="Nellist C.F."/>
            <person name="Harrison R.J."/>
        </authorList>
    </citation>
    <scope>NUCLEOTIDE SEQUENCE [LARGE SCALE GENOMIC DNA]</scope>
    <source>
        <strain evidence="10 12">SCRP249</strain>
        <strain evidence="9 14">SCRP324</strain>
        <strain evidence="11 13">SCRP333</strain>
    </source>
</reference>
<dbReference type="GO" id="GO:0004656">
    <property type="term" value="F:procollagen-proline 4-dioxygenase activity"/>
    <property type="evidence" value="ECO:0007669"/>
    <property type="project" value="TreeGrafter"/>
</dbReference>
<evidence type="ECO:0000256" key="5">
    <source>
        <dbReference type="ARBA" id="ARBA00023004"/>
    </source>
</evidence>
<proteinExistence type="predicted"/>
<feature type="region of interest" description="Disordered" evidence="6">
    <location>
        <begin position="1"/>
        <end position="20"/>
    </location>
</feature>
<comment type="cofactor">
    <cofactor evidence="1">
        <name>L-ascorbate</name>
        <dbReference type="ChEBI" id="CHEBI:38290"/>
    </cofactor>
</comment>
<dbReference type="Gene3D" id="2.60.120.620">
    <property type="entry name" value="q2cbj1_9rhob like domain"/>
    <property type="match status" value="2"/>
</dbReference>
<evidence type="ECO:0000256" key="3">
    <source>
        <dbReference type="ARBA" id="ARBA00022964"/>
    </source>
</evidence>
<gene>
    <name evidence="10" type="ORF">PR001_g993</name>
    <name evidence="9" type="ORF">PR002_g1116</name>
    <name evidence="11" type="ORF">PR003_g1137</name>
</gene>
<keyword evidence="2" id="KW-0479">Metal-binding</keyword>
<keyword evidence="7" id="KW-0472">Membrane</keyword>
<keyword evidence="4" id="KW-0560">Oxidoreductase</keyword>
<evidence type="ECO:0000256" key="2">
    <source>
        <dbReference type="ARBA" id="ARBA00022723"/>
    </source>
</evidence>
<comment type="caution">
    <text evidence="10">The sequence shown here is derived from an EMBL/GenBank/DDBJ whole genome shotgun (WGS) entry which is preliminary data.</text>
</comment>
<dbReference type="Proteomes" id="UP000429607">
    <property type="component" value="Unassembled WGS sequence"/>
</dbReference>
<keyword evidence="5" id="KW-0408">Iron</keyword>
<dbReference type="Proteomes" id="UP000435112">
    <property type="component" value="Unassembled WGS sequence"/>
</dbReference>
<evidence type="ECO:0000256" key="1">
    <source>
        <dbReference type="ARBA" id="ARBA00001961"/>
    </source>
</evidence>
<keyword evidence="13" id="KW-1185">Reference proteome</keyword>
<accession>A0A6A3P8F9</accession>
<evidence type="ECO:0000256" key="6">
    <source>
        <dbReference type="SAM" id="MobiDB-lite"/>
    </source>
</evidence>
<dbReference type="SMART" id="SM00702">
    <property type="entry name" value="P4Hc"/>
    <property type="match status" value="1"/>
</dbReference>
<feature type="transmembrane region" description="Helical" evidence="7">
    <location>
        <begin position="21"/>
        <end position="42"/>
    </location>
</feature>
<keyword evidence="7" id="KW-0812">Transmembrane</keyword>
<sequence>MKKTEQQDGMEKPAKPTAAKSSPLVPASLLAFVLSLAVAWYLRQSRLVSVNTFAPSTGARELSEVYPRVLPAKYDSELVAMDVRHLVSGVVCDDAEYTPTPLLDGKLFPVTEPMDAQQSMTDDRVFFMLNGANDGVYVSWNGQFECVGQAAEVAATWLGADRDVMVNGVRLYSQMGWPVRNSGEMKETKNIVHVLLDFQLWQWPGIKKGYKYVLEDGVTLTTVGMSPKVFDVEHYFTQEEAEKIIKIGSPILNRSRIANHAPEGGLHVVSETRTSHTAFLPDSLFTREFRARGARLARLPSPSFLERLQLVRYNAGEFYRQHLDTFQSLPFLPTDSEYKLGMDAYKQWANWAAGKIRELSVHRDIPEDFREGGDLFPNAEDAVTFPNALLSLFLPAANESNVFRSRQDTSWIDWIAENLARKSRGIMPKFIGTEAKPQYLPLVVKAWEDALGMPELRYTFPKSPVNDVTHFFAWVRWAKERVAFLGNKAPATGRPGGFLYPSYSMDFQSKLLDIILDNYSEAFITRFLPNKDWYSWMVENRGRNNVLVRVLQVSPQFSELTIKAWEAEVKAPSQLRYKLPKFVKHFFPQRYVTLFLYLNNQTKVGGETVFPHSLDRYSEENIVRNGMGECSAGLAVHPLGLHASLFYVQTPEGDVDFMSLHGGCPPHEGTKWGSNSFMWDADSDESNDQRG</sequence>
<protein>
    <recommendedName>
        <fullName evidence="8">Prolyl 4-hydroxylase alpha subunit domain-containing protein</fullName>
    </recommendedName>
</protein>
<dbReference type="FunFam" id="2.60.120.620:FF:000023">
    <property type="entry name" value="Transmembrane prolyl 4-hydroxylase"/>
    <property type="match status" value="1"/>
</dbReference>
<dbReference type="AlphaFoldDB" id="A0A6A3P8F9"/>
<organism evidence="10 12">
    <name type="scientific">Phytophthora rubi</name>
    <dbReference type="NCBI Taxonomy" id="129364"/>
    <lineage>
        <taxon>Eukaryota</taxon>
        <taxon>Sar</taxon>
        <taxon>Stramenopiles</taxon>
        <taxon>Oomycota</taxon>
        <taxon>Peronosporomycetes</taxon>
        <taxon>Peronosporales</taxon>
        <taxon>Peronosporaceae</taxon>
        <taxon>Phytophthora</taxon>
    </lineage>
</organism>
<evidence type="ECO:0000259" key="8">
    <source>
        <dbReference type="SMART" id="SM00702"/>
    </source>
</evidence>
<evidence type="ECO:0000256" key="7">
    <source>
        <dbReference type="SAM" id="Phobius"/>
    </source>
</evidence>
<evidence type="ECO:0000313" key="12">
    <source>
        <dbReference type="Proteomes" id="UP000429607"/>
    </source>
</evidence>
<dbReference type="GO" id="GO:0005506">
    <property type="term" value="F:iron ion binding"/>
    <property type="evidence" value="ECO:0007669"/>
    <property type="project" value="InterPro"/>
</dbReference>
<dbReference type="PANTHER" id="PTHR10869">
    <property type="entry name" value="PROLYL 4-HYDROXYLASE ALPHA SUBUNIT"/>
    <property type="match status" value="1"/>
</dbReference>
<feature type="domain" description="Prolyl 4-hydroxylase alpha subunit" evidence="8">
    <location>
        <begin position="495"/>
        <end position="679"/>
    </location>
</feature>
<evidence type="ECO:0000313" key="9">
    <source>
        <dbReference type="EMBL" id="KAE9047289.1"/>
    </source>
</evidence>
<evidence type="ECO:0000313" key="10">
    <source>
        <dbReference type="EMBL" id="KAE9051891.1"/>
    </source>
</evidence>
<dbReference type="EMBL" id="QXFT01000030">
    <property type="protein sequence ID" value="KAE9358681.1"/>
    <property type="molecule type" value="Genomic_DNA"/>
</dbReference>
<dbReference type="EMBL" id="QXFU01000031">
    <property type="protein sequence ID" value="KAE9047289.1"/>
    <property type="molecule type" value="Genomic_DNA"/>
</dbReference>
<dbReference type="OrthoDB" id="420380at2759"/>
<dbReference type="EMBL" id="QXFV01000029">
    <property type="protein sequence ID" value="KAE9051891.1"/>
    <property type="molecule type" value="Genomic_DNA"/>
</dbReference>
<keyword evidence="7" id="KW-1133">Transmembrane helix</keyword>
<keyword evidence="3" id="KW-0223">Dioxygenase</keyword>
<dbReference type="InterPro" id="IPR006620">
    <property type="entry name" value="Pro_4_hyd_alph"/>
</dbReference>
<dbReference type="InterPro" id="IPR045054">
    <property type="entry name" value="P4HA-like"/>
</dbReference>